<reference evidence="1" key="1">
    <citation type="journal article" date="2015" name="Nature">
        <title>Complex archaea that bridge the gap between prokaryotes and eukaryotes.</title>
        <authorList>
            <person name="Spang A."/>
            <person name="Saw J.H."/>
            <person name="Jorgensen S.L."/>
            <person name="Zaremba-Niedzwiedzka K."/>
            <person name="Martijn J."/>
            <person name="Lind A.E."/>
            <person name="van Eijk R."/>
            <person name="Schleper C."/>
            <person name="Guy L."/>
            <person name="Ettema T.J."/>
        </authorList>
    </citation>
    <scope>NUCLEOTIDE SEQUENCE</scope>
</reference>
<sequence>MSKHIPYVYRITSLIDPTNYEPQESLLIVAPFSDQARIMHPEPDKIDRISCLGPLYARWASNYRGPRTRVTIEG</sequence>
<dbReference type="EMBL" id="LAZR01037313">
    <property type="protein sequence ID" value="KKL22536.1"/>
    <property type="molecule type" value="Genomic_DNA"/>
</dbReference>
<protein>
    <submittedName>
        <fullName evidence="1">Uncharacterized protein</fullName>
    </submittedName>
</protein>
<proteinExistence type="predicted"/>
<organism evidence="1">
    <name type="scientific">marine sediment metagenome</name>
    <dbReference type="NCBI Taxonomy" id="412755"/>
    <lineage>
        <taxon>unclassified sequences</taxon>
        <taxon>metagenomes</taxon>
        <taxon>ecological metagenomes</taxon>
    </lineage>
</organism>
<comment type="caution">
    <text evidence="1">The sequence shown here is derived from an EMBL/GenBank/DDBJ whole genome shotgun (WGS) entry which is preliminary data.</text>
</comment>
<gene>
    <name evidence="1" type="ORF">LCGC14_2434490</name>
</gene>
<evidence type="ECO:0000313" key="1">
    <source>
        <dbReference type="EMBL" id="KKL22536.1"/>
    </source>
</evidence>
<name>A0A0F9DXX0_9ZZZZ</name>
<dbReference type="AlphaFoldDB" id="A0A0F9DXX0"/>
<accession>A0A0F9DXX0</accession>